<reference evidence="1" key="1">
    <citation type="submission" date="2022-02" db="EMBL/GenBank/DDBJ databases">
        <title>Plant Genome Project.</title>
        <authorList>
            <person name="Zhang R.-G."/>
        </authorList>
    </citation>
    <scope>NUCLEOTIDE SEQUENCE</scope>
    <source>
        <strain evidence="1">AT1</strain>
    </source>
</reference>
<accession>A0ACC0LLW8</accession>
<keyword evidence="2" id="KW-1185">Reference proteome</keyword>
<evidence type="ECO:0000313" key="1">
    <source>
        <dbReference type="EMBL" id="KAI8529625.1"/>
    </source>
</evidence>
<comment type="caution">
    <text evidence="1">The sequence shown here is derived from an EMBL/GenBank/DDBJ whole genome shotgun (WGS) entry which is preliminary data.</text>
</comment>
<name>A0ACC0LLW8_RHOML</name>
<gene>
    <name evidence="1" type="ORF">RHMOL_Rhmol12G0239200</name>
</gene>
<organism evidence="1 2">
    <name type="scientific">Rhododendron molle</name>
    <name type="common">Chinese azalea</name>
    <name type="synonym">Azalea mollis</name>
    <dbReference type="NCBI Taxonomy" id="49168"/>
    <lineage>
        <taxon>Eukaryota</taxon>
        <taxon>Viridiplantae</taxon>
        <taxon>Streptophyta</taxon>
        <taxon>Embryophyta</taxon>
        <taxon>Tracheophyta</taxon>
        <taxon>Spermatophyta</taxon>
        <taxon>Magnoliopsida</taxon>
        <taxon>eudicotyledons</taxon>
        <taxon>Gunneridae</taxon>
        <taxon>Pentapetalae</taxon>
        <taxon>asterids</taxon>
        <taxon>Ericales</taxon>
        <taxon>Ericaceae</taxon>
        <taxon>Ericoideae</taxon>
        <taxon>Rhodoreae</taxon>
        <taxon>Rhododendron</taxon>
    </lineage>
</organism>
<proteinExistence type="predicted"/>
<dbReference type="Proteomes" id="UP001062846">
    <property type="component" value="Chromosome 12"/>
</dbReference>
<protein>
    <submittedName>
        <fullName evidence="1">Uncharacterized protein</fullName>
    </submittedName>
</protein>
<dbReference type="EMBL" id="CM046399">
    <property type="protein sequence ID" value="KAI8529625.1"/>
    <property type="molecule type" value="Genomic_DNA"/>
</dbReference>
<sequence length="108" mass="11903">MLLLPNRYSADVDAAYRDMDASDEVATGMWRTLMWGEVHALIFFTERRNNGELVVSSSSPSSPSFSVILNNYGGFETGLGRRTATAVEHVRMVCGLEDGKNNGGGWRE</sequence>
<evidence type="ECO:0000313" key="2">
    <source>
        <dbReference type="Proteomes" id="UP001062846"/>
    </source>
</evidence>